<evidence type="ECO:0000313" key="10">
    <source>
        <dbReference type="Proteomes" id="UP000193200"/>
    </source>
</evidence>
<reference evidence="9 10" key="1">
    <citation type="submission" date="2017-03" db="EMBL/GenBank/DDBJ databases">
        <authorList>
            <person name="Afonso C.L."/>
            <person name="Miller P.J."/>
            <person name="Scott M.A."/>
            <person name="Spackman E."/>
            <person name="Goraichik I."/>
            <person name="Dimitrov K.M."/>
            <person name="Suarez D.L."/>
            <person name="Swayne D.E."/>
        </authorList>
    </citation>
    <scope>NUCLEOTIDE SEQUENCE [LARGE SCALE GENOMIC DNA]</scope>
    <source>
        <strain evidence="9 10">CECT 7691</strain>
    </source>
</reference>
<feature type="transmembrane region" description="Helical" evidence="7">
    <location>
        <begin position="403"/>
        <end position="426"/>
    </location>
</feature>
<keyword evidence="10" id="KW-1185">Reference proteome</keyword>
<evidence type="ECO:0000256" key="1">
    <source>
        <dbReference type="ARBA" id="ARBA00004429"/>
    </source>
</evidence>
<dbReference type="NCBIfam" id="TIGR00786">
    <property type="entry name" value="dctM"/>
    <property type="match status" value="1"/>
</dbReference>
<dbReference type="GO" id="GO:0005886">
    <property type="term" value="C:plasma membrane"/>
    <property type="evidence" value="ECO:0007669"/>
    <property type="project" value="UniProtKB-SubCell"/>
</dbReference>
<proteinExistence type="inferred from homology"/>
<sequence length="436" mass="46194">MDPIVLGLGCLGGLIAMLVIGVPVAVAMGLTGIAGMWLGFGEAFTFGQLRSLPFAITGNYGYAVLPLFILMGVFAQRSGITTQLFHAADLWLRRLRGSMYLAVICASGVFAAVSGSTVVNSVVFTRLAFPEMLRLGYSKRLSVGSIAASGTFAAMIPPSIVMVVYAIVAEQSVGQLFLAGVFPGLLSIAAFSFGTLVLVRLRPELAPQLGEQVPFREKIQAAKGVWGVLLLVVIVLGGIYAGFFAPSAAGAVGAFGAAGIALWRFRGRLTGWFGQSLAEAASVSCIIFAILIGGLIFSRFIVVTGMVDYIGSSIIAMEIGPIGFIIIVSILYIILGMVVDTVSMMLLTLPFLMPIAIHLDINLIWFGIVIIKLAEISAITPPIGMNLFAVMSSTGGKVGYTDIVRGVIPFIVLELMILFAIIYFPVLSTWLPSKMF</sequence>
<feature type="transmembrane region" description="Helical" evidence="7">
    <location>
        <begin position="100"/>
        <end position="129"/>
    </location>
</feature>
<dbReference type="InParanoid" id="A0A1Y5TLF0"/>
<name>A0A1Y5TLF0_9PROT</name>
<organism evidence="9 10">
    <name type="scientific">Oceanibacterium hippocampi</name>
    <dbReference type="NCBI Taxonomy" id="745714"/>
    <lineage>
        <taxon>Bacteria</taxon>
        <taxon>Pseudomonadati</taxon>
        <taxon>Pseudomonadota</taxon>
        <taxon>Alphaproteobacteria</taxon>
        <taxon>Sneathiellales</taxon>
        <taxon>Sneathiellaceae</taxon>
        <taxon>Oceanibacterium</taxon>
    </lineage>
</organism>
<protein>
    <recommendedName>
        <fullName evidence="7">TRAP transporter large permease protein</fullName>
    </recommendedName>
</protein>
<keyword evidence="2" id="KW-1003">Cell membrane</keyword>
<keyword evidence="4 7" id="KW-0812">Transmembrane</keyword>
<feature type="transmembrane region" description="Helical" evidence="7">
    <location>
        <begin position="60"/>
        <end position="80"/>
    </location>
</feature>
<feature type="transmembrane region" description="Helical" evidence="7">
    <location>
        <begin position="174"/>
        <end position="199"/>
    </location>
</feature>
<evidence type="ECO:0000259" key="8">
    <source>
        <dbReference type="Pfam" id="PF06808"/>
    </source>
</evidence>
<comment type="similarity">
    <text evidence="7">Belongs to the TRAP transporter large permease family.</text>
</comment>
<dbReference type="InterPro" id="IPR010656">
    <property type="entry name" value="DctM"/>
</dbReference>
<dbReference type="InterPro" id="IPR004681">
    <property type="entry name" value="TRAP_DctM"/>
</dbReference>
<evidence type="ECO:0000256" key="5">
    <source>
        <dbReference type="ARBA" id="ARBA00022989"/>
    </source>
</evidence>
<feature type="transmembrane region" description="Helical" evidence="7">
    <location>
        <begin position="141"/>
        <end position="168"/>
    </location>
</feature>
<feature type="transmembrane region" description="Helical" evidence="7">
    <location>
        <begin position="220"/>
        <end position="241"/>
    </location>
</feature>
<evidence type="ECO:0000256" key="3">
    <source>
        <dbReference type="ARBA" id="ARBA00022519"/>
    </source>
</evidence>
<keyword evidence="3 7" id="KW-0997">Cell inner membrane</keyword>
<dbReference type="GO" id="GO:0022857">
    <property type="term" value="F:transmembrane transporter activity"/>
    <property type="evidence" value="ECO:0007669"/>
    <property type="project" value="UniProtKB-UniRule"/>
</dbReference>
<keyword evidence="5 7" id="KW-1133">Transmembrane helix</keyword>
<evidence type="ECO:0000256" key="2">
    <source>
        <dbReference type="ARBA" id="ARBA00022475"/>
    </source>
</evidence>
<keyword evidence="6 7" id="KW-0472">Membrane</keyword>
<evidence type="ECO:0000256" key="4">
    <source>
        <dbReference type="ARBA" id="ARBA00022692"/>
    </source>
</evidence>
<dbReference type="Pfam" id="PF06808">
    <property type="entry name" value="DctM"/>
    <property type="match status" value="1"/>
</dbReference>
<accession>A0A1Y5TLF0</accession>
<feature type="transmembrane region" description="Helical" evidence="7">
    <location>
        <begin position="6"/>
        <end position="39"/>
    </location>
</feature>
<keyword evidence="7" id="KW-0813">Transport</keyword>
<feature type="transmembrane region" description="Helical" evidence="7">
    <location>
        <begin position="277"/>
        <end position="302"/>
    </location>
</feature>
<dbReference type="EMBL" id="FWFR01000002">
    <property type="protein sequence ID" value="SLN66777.1"/>
    <property type="molecule type" value="Genomic_DNA"/>
</dbReference>
<evidence type="ECO:0000313" key="9">
    <source>
        <dbReference type="EMBL" id="SLN66777.1"/>
    </source>
</evidence>
<feature type="transmembrane region" description="Helical" evidence="7">
    <location>
        <begin position="247"/>
        <end position="265"/>
    </location>
</feature>
<dbReference type="PIRSF" id="PIRSF006066">
    <property type="entry name" value="HI0050"/>
    <property type="match status" value="1"/>
</dbReference>
<comment type="subcellular location">
    <subcellularLocation>
        <location evidence="1 7">Cell inner membrane</location>
        <topology evidence="1 7">Multi-pass membrane protein</topology>
    </subcellularLocation>
</comment>
<comment type="caution">
    <text evidence="7">Lacks conserved residue(s) required for the propagation of feature annotation.</text>
</comment>
<feature type="transmembrane region" description="Helical" evidence="7">
    <location>
        <begin position="322"/>
        <end position="351"/>
    </location>
</feature>
<dbReference type="Proteomes" id="UP000193200">
    <property type="component" value="Unassembled WGS sequence"/>
</dbReference>
<comment type="function">
    <text evidence="7">Part of the tripartite ATP-independent periplasmic (TRAP) transport system.</text>
</comment>
<evidence type="ECO:0000256" key="7">
    <source>
        <dbReference type="RuleBase" id="RU369079"/>
    </source>
</evidence>
<evidence type="ECO:0000256" key="6">
    <source>
        <dbReference type="ARBA" id="ARBA00023136"/>
    </source>
</evidence>
<dbReference type="AlphaFoldDB" id="A0A1Y5TLF0"/>
<feature type="domain" description="TRAP C4-dicarboxylate transport system permease DctM subunit" evidence="8">
    <location>
        <begin position="11"/>
        <end position="426"/>
    </location>
</feature>
<gene>
    <name evidence="9" type="primary">siaT_20</name>
    <name evidence="9" type="ORF">OCH7691_03090</name>
</gene>
<dbReference type="PANTHER" id="PTHR33362:SF5">
    <property type="entry name" value="C4-DICARBOXYLATE TRAP TRANSPORTER LARGE PERMEASE PROTEIN DCTM"/>
    <property type="match status" value="1"/>
</dbReference>
<comment type="subunit">
    <text evidence="7">The complex comprises the extracytoplasmic solute receptor protein and the two transmembrane proteins.</text>
</comment>
<dbReference type="PANTHER" id="PTHR33362">
    <property type="entry name" value="SIALIC ACID TRAP TRANSPORTER PERMEASE PROTEIN SIAT-RELATED"/>
    <property type="match status" value="1"/>
</dbReference>